<keyword evidence="5" id="KW-1133">Transmembrane helix</keyword>
<dbReference type="GO" id="GO:0008194">
    <property type="term" value="F:UDP-glycosyltransferase activity"/>
    <property type="evidence" value="ECO:0007669"/>
    <property type="project" value="InterPro"/>
</dbReference>
<keyword evidence="5" id="KW-0812">Transmembrane</keyword>
<comment type="similarity">
    <text evidence="1 4">Belongs to the UDP-glycosyltransferase family.</text>
</comment>
<name>A0A401Q9A3_SCYTO</name>
<evidence type="ECO:0000256" key="2">
    <source>
        <dbReference type="ARBA" id="ARBA00022676"/>
    </source>
</evidence>
<organism evidence="6 7">
    <name type="scientific">Scyliorhinus torazame</name>
    <name type="common">Cloudy catshark</name>
    <name type="synonym">Catulus torazame</name>
    <dbReference type="NCBI Taxonomy" id="75743"/>
    <lineage>
        <taxon>Eukaryota</taxon>
        <taxon>Metazoa</taxon>
        <taxon>Chordata</taxon>
        <taxon>Craniata</taxon>
        <taxon>Vertebrata</taxon>
        <taxon>Chondrichthyes</taxon>
        <taxon>Elasmobranchii</taxon>
        <taxon>Galeomorphii</taxon>
        <taxon>Galeoidea</taxon>
        <taxon>Carcharhiniformes</taxon>
        <taxon>Scyliorhinidae</taxon>
        <taxon>Scyliorhinus</taxon>
    </lineage>
</organism>
<dbReference type="InterPro" id="IPR035595">
    <property type="entry name" value="UDP_glycos_trans_CS"/>
</dbReference>
<keyword evidence="5" id="KW-0472">Membrane</keyword>
<dbReference type="PANTHER" id="PTHR48043">
    <property type="entry name" value="EG:EG0003.4 PROTEIN-RELATED"/>
    <property type="match status" value="1"/>
</dbReference>
<dbReference type="Gene3D" id="3.40.50.2000">
    <property type="entry name" value="Glycogen Phosphorylase B"/>
    <property type="match status" value="2"/>
</dbReference>
<evidence type="ECO:0000256" key="1">
    <source>
        <dbReference type="ARBA" id="ARBA00009995"/>
    </source>
</evidence>
<comment type="caution">
    <text evidence="6">The sequence shown here is derived from an EMBL/GenBank/DDBJ whole genome shotgun (WGS) entry which is preliminary data.</text>
</comment>
<protein>
    <submittedName>
        <fullName evidence="6">Uncharacterized protein</fullName>
    </submittedName>
</protein>
<dbReference type="OrthoDB" id="5835829at2759"/>
<dbReference type="EMBL" id="BFAA01027039">
    <property type="protein sequence ID" value="GCB81941.1"/>
    <property type="molecule type" value="Genomic_DNA"/>
</dbReference>
<feature type="transmembrane region" description="Helical" evidence="5">
    <location>
        <begin position="505"/>
        <end position="524"/>
    </location>
</feature>
<dbReference type="InterPro" id="IPR002213">
    <property type="entry name" value="UDP_glucos_trans"/>
</dbReference>
<keyword evidence="7" id="KW-1185">Reference proteome</keyword>
<dbReference type="PANTHER" id="PTHR48043:SF63">
    <property type="entry name" value="UDP GLUCURONOSYLTRANSFERASE 5 FAMILY, POLYPEPTIDE F1-RELATED"/>
    <property type="match status" value="1"/>
</dbReference>
<dbReference type="AlphaFoldDB" id="A0A401Q9A3"/>
<dbReference type="PROSITE" id="PS00375">
    <property type="entry name" value="UDPGT"/>
    <property type="match status" value="1"/>
</dbReference>
<proteinExistence type="inferred from homology"/>
<dbReference type="SUPFAM" id="SSF53756">
    <property type="entry name" value="UDP-Glycosyltransferase/glycogen phosphorylase"/>
    <property type="match status" value="1"/>
</dbReference>
<evidence type="ECO:0000256" key="4">
    <source>
        <dbReference type="RuleBase" id="RU003718"/>
    </source>
</evidence>
<sequence length="539" mass="60609">MGQQTPPTWRTWLKIATVLASQTLWLTCGRCANILVVPVDGSHWVNMKLLVLELHNRGHNISVLRSSSSWYITDDPTLYYSITIQASVSRGILEDHQRLSQLVLNSLEIFRGGYTLTALLRNMQAMRDVLQEMHGQQRELIVLLFGDSELMGRLRSTQFQLVLTDPFFPIGVMLAHHLALPLVYNARWLGNGDGHHLIAPSPTSFVPVVGSRYTEKMSLLQRLANVFHYFVTIMLAGAMIHPGYDELCRRYVGPGTSIDGLTQMADLWLMRVDFVFDFPRPTMPNVVYIGGFQCQPPAPVGPELEAFMQSSGEHGVVYMSLGTFVTSLPTELTMSIAEAFARLPQKVIWRHLGERPTNLGNNTLLASWVPQSDILGHPKTRAFVSHGGTNGLYEAIYHGVPVLGLPLMFDQFDNLVRLEARGAAKVVDLMQLDSGQLLDGLTEVLTQPSYRRSMARLSALHRDQPQLPMERAVFWVEFVLRHRGATHLRSASFGLPWYTYHNLDVLALVGLVWCALAALTLLALRRFCRALWGRKEKQC</sequence>
<keyword evidence="3 4" id="KW-0808">Transferase</keyword>
<evidence type="ECO:0000313" key="6">
    <source>
        <dbReference type="EMBL" id="GCB81941.1"/>
    </source>
</evidence>
<dbReference type="STRING" id="75743.A0A401Q9A3"/>
<accession>A0A401Q9A3</accession>
<evidence type="ECO:0000256" key="3">
    <source>
        <dbReference type="ARBA" id="ARBA00022679"/>
    </source>
</evidence>
<keyword evidence="2 4" id="KW-0328">Glycosyltransferase</keyword>
<dbReference type="FunFam" id="3.40.50.2000:FF:000021">
    <property type="entry name" value="UDP-glucuronosyltransferase"/>
    <property type="match status" value="1"/>
</dbReference>
<dbReference type="OMA" id="GVMLAHH"/>
<reference evidence="6 7" key="1">
    <citation type="journal article" date="2018" name="Nat. Ecol. Evol.">
        <title>Shark genomes provide insights into elasmobranch evolution and the origin of vertebrates.</title>
        <authorList>
            <person name="Hara Y"/>
            <person name="Yamaguchi K"/>
            <person name="Onimaru K"/>
            <person name="Kadota M"/>
            <person name="Koyanagi M"/>
            <person name="Keeley SD"/>
            <person name="Tatsumi K"/>
            <person name="Tanaka K"/>
            <person name="Motone F"/>
            <person name="Kageyama Y"/>
            <person name="Nozu R"/>
            <person name="Adachi N"/>
            <person name="Nishimura O"/>
            <person name="Nakagawa R"/>
            <person name="Tanegashima C"/>
            <person name="Kiyatake I"/>
            <person name="Matsumoto R"/>
            <person name="Murakumo K"/>
            <person name="Nishida K"/>
            <person name="Terakita A"/>
            <person name="Kuratani S"/>
            <person name="Sato K"/>
            <person name="Hyodo S Kuraku.S."/>
        </authorList>
    </citation>
    <scope>NUCLEOTIDE SEQUENCE [LARGE SCALE GENOMIC DNA]</scope>
</reference>
<dbReference type="Proteomes" id="UP000288216">
    <property type="component" value="Unassembled WGS sequence"/>
</dbReference>
<dbReference type="InterPro" id="IPR050271">
    <property type="entry name" value="UDP-glycosyltransferase"/>
</dbReference>
<evidence type="ECO:0000313" key="7">
    <source>
        <dbReference type="Proteomes" id="UP000288216"/>
    </source>
</evidence>
<dbReference type="Pfam" id="PF00201">
    <property type="entry name" value="UDPGT"/>
    <property type="match status" value="1"/>
</dbReference>
<gene>
    <name evidence="6" type="ORF">scyTo_0023193</name>
</gene>
<dbReference type="CDD" id="cd03784">
    <property type="entry name" value="GT1_Gtf-like"/>
    <property type="match status" value="1"/>
</dbReference>
<evidence type="ECO:0000256" key="5">
    <source>
        <dbReference type="SAM" id="Phobius"/>
    </source>
</evidence>